<sequence length="210" mass="22469">MRCRKLLLEEELVGCRLRGSNEKVLFTGQEFEWKLDIAGRIIKVRFTDLQYRGTGKQGRTGKFGAIFASIPAPLFGWPILLVLCLHGVERDTEMKCYASCAAGVKGFSATSFESFSFSAASVAEVKGFSARYLKTSLVVSTTISFSASMTVSTASFYGISTAGCCGISATGYFGISTGCCYGPPTSSLVAATGCEICRLNVNPSSFSAFF</sequence>
<protein>
    <submittedName>
        <fullName evidence="2">Uncharacterized protein</fullName>
    </submittedName>
</protein>
<keyword evidence="1" id="KW-1133">Transmembrane helix</keyword>
<accession>A0AAD4XDM3</accession>
<organism evidence="2 3">
    <name type="scientific">Papaver atlanticum</name>
    <dbReference type="NCBI Taxonomy" id="357466"/>
    <lineage>
        <taxon>Eukaryota</taxon>
        <taxon>Viridiplantae</taxon>
        <taxon>Streptophyta</taxon>
        <taxon>Embryophyta</taxon>
        <taxon>Tracheophyta</taxon>
        <taxon>Spermatophyta</taxon>
        <taxon>Magnoliopsida</taxon>
        <taxon>Ranunculales</taxon>
        <taxon>Papaveraceae</taxon>
        <taxon>Papaveroideae</taxon>
        <taxon>Papaver</taxon>
    </lineage>
</organism>
<gene>
    <name evidence="2" type="ORF">MKW98_010738</name>
</gene>
<evidence type="ECO:0000256" key="1">
    <source>
        <dbReference type="SAM" id="Phobius"/>
    </source>
</evidence>
<reference evidence="2" key="1">
    <citation type="submission" date="2022-04" db="EMBL/GenBank/DDBJ databases">
        <title>A functionally conserved STORR gene fusion in Papaver species that diverged 16.8 million years ago.</title>
        <authorList>
            <person name="Catania T."/>
        </authorList>
    </citation>
    <scope>NUCLEOTIDE SEQUENCE</scope>
    <source>
        <strain evidence="2">S-188037</strain>
    </source>
</reference>
<keyword evidence="1" id="KW-0812">Transmembrane</keyword>
<evidence type="ECO:0000313" key="2">
    <source>
        <dbReference type="EMBL" id="KAI3907388.1"/>
    </source>
</evidence>
<evidence type="ECO:0000313" key="3">
    <source>
        <dbReference type="Proteomes" id="UP001202328"/>
    </source>
</evidence>
<dbReference type="EMBL" id="JAJJMB010010620">
    <property type="protein sequence ID" value="KAI3907388.1"/>
    <property type="molecule type" value="Genomic_DNA"/>
</dbReference>
<proteinExistence type="predicted"/>
<feature type="transmembrane region" description="Helical" evidence="1">
    <location>
        <begin position="65"/>
        <end position="88"/>
    </location>
</feature>
<keyword evidence="1" id="KW-0472">Membrane</keyword>
<name>A0AAD4XDM3_9MAGN</name>
<dbReference type="Proteomes" id="UP001202328">
    <property type="component" value="Unassembled WGS sequence"/>
</dbReference>
<comment type="caution">
    <text evidence="2">The sequence shown here is derived from an EMBL/GenBank/DDBJ whole genome shotgun (WGS) entry which is preliminary data.</text>
</comment>
<dbReference type="AlphaFoldDB" id="A0AAD4XDM3"/>
<keyword evidence="3" id="KW-1185">Reference proteome</keyword>